<accession>A0A179UVP5</accession>
<dbReference type="Proteomes" id="UP000002038">
    <property type="component" value="Unassembled WGS sequence"/>
</dbReference>
<proteinExistence type="predicted"/>
<dbReference type="OrthoDB" id="10370312at2759"/>
<dbReference type="VEuPathDB" id="FungiDB:BDBG_17469"/>
<gene>
    <name evidence="1" type="ORF">BDBG_17469</name>
</gene>
<dbReference type="RefSeq" id="XP_031579724.1">
    <property type="nucleotide sequence ID" value="XM_031725180.1"/>
</dbReference>
<keyword evidence="2" id="KW-1185">Reference proteome</keyword>
<sequence length="149" mass="17620">MGWHYRLGVLPIQPWLLAQHWLYNWLLFSKNYIAAFHVGNTYHSLRYKDPSDILKQKRPLCPLFQDWNTRWLYHSLLLGIWVATKGLLERKEQAACLYHAHIGTVQQPQFKVYPKVVGENKILHEICDTIGSVKVRSKVFSLKMSCRVW</sequence>
<dbReference type="AlphaFoldDB" id="A0A179UVP5"/>
<evidence type="ECO:0000313" key="1">
    <source>
        <dbReference type="EMBL" id="OAT11218.1"/>
    </source>
</evidence>
<dbReference type="GeneID" id="42529158"/>
<protein>
    <submittedName>
        <fullName evidence="1">Uncharacterized protein</fullName>
    </submittedName>
</protein>
<dbReference type="KEGG" id="bgh:BDBG_17469"/>
<name>A0A179UVP5_BLAGS</name>
<reference evidence="2" key="1">
    <citation type="journal article" date="2015" name="PLoS Genet.">
        <title>The dynamic genome and transcriptome of the human fungal pathogen Blastomyces and close relative Emmonsia.</title>
        <authorList>
            <person name="Munoz J.F."/>
            <person name="Gauthier G.M."/>
            <person name="Desjardins C.A."/>
            <person name="Gallo J.E."/>
            <person name="Holder J."/>
            <person name="Sullivan T.D."/>
            <person name="Marty A.J."/>
            <person name="Carmen J.C."/>
            <person name="Chen Z."/>
            <person name="Ding L."/>
            <person name="Gujja S."/>
            <person name="Magrini V."/>
            <person name="Misas E."/>
            <person name="Mitreva M."/>
            <person name="Priest M."/>
            <person name="Saif S."/>
            <person name="Whiston E.A."/>
            <person name="Young S."/>
            <person name="Zeng Q."/>
            <person name="Goldman W.E."/>
            <person name="Mardis E.R."/>
            <person name="Taylor J.W."/>
            <person name="McEwen J.G."/>
            <person name="Clay O.K."/>
            <person name="Klein B.S."/>
            <person name="Cuomo C.A."/>
        </authorList>
    </citation>
    <scope>NUCLEOTIDE SEQUENCE [LARGE SCALE GENOMIC DNA]</scope>
    <source>
        <strain evidence="2">SLH14081</strain>
    </source>
</reference>
<organism evidence="1 2">
    <name type="scientific">Blastomyces gilchristii (strain SLH14081)</name>
    <name type="common">Blastomyces dermatitidis</name>
    <dbReference type="NCBI Taxonomy" id="559298"/>
    <lineage>
        <taxon>Eukaryota</taxon>
        <taxon>Fungi</taxon>
        <taxon>Dikarya</taxon>
        <taxon>Ascomycota</taxon>
        <taxon>Pezizomycotina</taxon>
        <taxon>Eurotiomycetes</taxon>
        <taxon>Eurotiomycetidae</taxon>
        <taxon>Onygenales</taxon>
        <taxon>Ajellomycetaceae</taxon>
        <taxon>Blastomyces</taxon>
    </lineage>
</organism>
<dbReference type="EMBL" id="GG657462">
    <property type="protein sequence ID" value="OAT11218.1"/>
    <property type="molecule type" value="Genomic_DNA"/>
</dbReference>
<evidence type="ECO:0000313" key="2">
    <source>
        <dbReference type="Proteomes" id="UP000002038"/>
    </source>
</evidence>